<keyword evidence="1" id="KW-0812">Transmembrane</keyword>
<evidence type="ECO:0000313" key="2">
    <source>
        <dbReference type="Proteomes" id="UP000036681"/>
    </source>
</evidence>
<keyword evidence="1" id="KW-0472">Membrane</keyword>
<reference evidence="3" key="1">
    <citation type="submission" date="2017-02" db="UniProtKB">
        <authorList>
            <consortium name="WormBaseParasite"/>
        </authorList>
    </citation>
    <scope>IDENTIFICATION</scope>
</reference>
<accession>A0A0M3IV67</accession>
<dbReference type="WBParaSite" id="ALUE_0002264501-mRNA-1">
    <property type="protein sequence ID" value="ALUE_0002264501-mRNA-1"/>
    <property type="gene ID" value="ALUE_0002264501"/>
</dbReference>
<name>A0A0M3IV67_ASCLU</name>
<evidence type="ECO:0000313" key="3">
    <source>
        <dbReference type="WBParaSite" id="ALUE_0002264501-mRNA-1"/>
    </source>
</evidence>
<proteinExistence type="predicted"/>
<dbReference type="AlphaFoldDB" id="A0A0M3IV67"/>
<sequence>MAGYYNVFRIIYSNVLILLTLFATMVQTVHYSSEQMRNACGPNKITLSSIYPEHMLTFPADEVDDTTIFHLSGRSQGNTSVNSPSNHSTAINFTPENGYLYRYFHLMKVSKGCQWVITTESNHAISAIFDFSSEDGYILSAEDDFGFIDKLVEFIIFLFFTQTYLI</sequence>
<keyword evidence="2" id="KW-1185">Reference proteome</keyword>
<organism evidence="2 3">
    <name type="scientific">Ascaris lumbricoides</name>
    <name type="common">Giant roundworm</name>
    <dbReference type="NCBI Taxonomy" id="6252"/>
    <lineage>
        <taxon>Eukaryota</taxon>
        <taxon>Metazoa</taxon>
        <taxon>Ecdysozoa</taxon>
        <taxon>Nematoda</taxon>
        <taxon>Chromadorea</taxon>
        <taxon>Rhabditida</taxon>
        <taxon>Spirurina</taxon>
        <taxon>Ascaridomorpha</taxon>
        <taxon>Ascaridoidea</taxon>
        <taxon>Ascarididae</taxon>
        <taxon>Ascaris</taxon>
    </lineage>
</organism>
<keyword evidence="1" id="KW-1133">Transmembrane helix</keyword>
<protein>
    <submittedName>
        <fullName evidence="3">CUB domain-containing protein</fullName>
    </submittedName>
</protein>
<evidence type="ECO:0000256" key="1">
    <source>
        <dbReference type="SAM" id="Phobius"/>
    </source>
</evidence>
<dbReference type="Proteomes" id="UP000036681">
    <property type="component" value="Unplaced"/>
</dbReference>
<feature type="transmembrane region" description="Helical" evidence="1">
    <location>
        <begin position="6"/>
        <end position="26"/>
    </location>
</feature>